<dbReference type="InterPro" id="IPR038488">
    <property type="entry name" value="Integrase_DNA-bd_sf"/>
</dbReference>
<evidence type="ECO:0000313" key="1">
    <source>
        <dbReference type="EMBL" id="EMZ37452.1"/>
    </source>
</evidence>
<dbReference type="Proteomes" id="UP000012527">
    <property type="component" value="Unassembled WGS sequence"/>
</dbReference>
<protein>
    <recommendedName>
        <fullName evidence="3">Integrase DNA-binding domain-containing protein</fullName>
    </recommendedName>
</protein>
<dbReference type="HOGENOM" id="CLU_2034843_0_0_7"/>
<comment type="caution">
    <text evidence="1">The sequence shown here is derived from an EMBL/GenBank/DDBJ whole genome shotgun (WGS) entry which is preliminary data.</text>
</comment>
<reference evidence="1 2" key="1">
    <citation type="submission" date="2013-02" db="EMBL/GenBank/DDBJ databases">
        <title>The Genome Sequence of Helicobacter bilis WiWa.</title>
        <authorList>
            <consortium name="The Broad Institute Genome Sequencing Platform"/>
            <person name="Ward D."/>
            <person name="Overstreet A.-M.C."/>
            <person name="Ramer-Tait A.E."/>
            <person name="Phillips G.J."/>
            <person name="Wannemuehler M.J."/>
            <person name="Walker B."/>
            <person name="Young S.K."/>
            <person name="Zeng Q."/>
            <person name="Gargeya S."/>
            <person name="Fitzgerald M."/>
            <person name="Haas B."/>
            <person name="Abouelleil A."/>
            <person name="Alvarado L."/>
            <person name="Arachchi H.M."/>
            <person name="Berlin A.M."/>
            <person name="Chapman S.B."/>
            <person name="Dewar J."/>
            <person name="Goldberg J."/>
            <person name="Griggs A."/>
            <person name="Gujja S."/>
            <person name="Hansen M."/>
            <person name="Howarth C."/>
            <person name="Imamovic A."/>
            <person name="Larimer J."/>
            <person name="McCowan C."/>
            <person name="Murphy C."/>
            <person name="Neiman D."/>
            <person name="Pearson M."/>
            <person name="Priest M."/>
            <person name="Roberts A."/>
            <person name="Saif S."/>
            <person name="Shea T."/>
            <person name="Sisk P."/>
            <person name="Sykes S."/>
            <person name="Wortman J."/>
            <person name="Nusbaum C."/>
            <person name="Birren B."/>
        </authorList>
    </citation>
    <scope>NUCLEOTIDE SEQUENCE [LARGE SCALE GENOMIC DNA]</scope>
    <source>
        <strain evidence="1 2">WiWa</strain>
    </source>
</reference>
<dbReference type="Gene3D" id="3.30.160.390">
    <property type="entry name" value="Integrase, DNA-binding domain"/>
    <property type="match status" value="1"/>
</dbReference>
<dbReference type="AlphaFoldDB" id="N2B705"/>
<proteinExistence type="predicted"/>
<evidence type="ECO:0000313" key="2">
    <source>
        <dbReference type="Proteomes" id="UP000012527"/>
    </source>
</evidence>
<dbReference type="EMBL" id="AQFW01000018">
    <property type="protein sequence ID" value="EMZ37452.1"/>
    <property type="molecule type" value="Genomic_DNA"/>
</dbReference>
<name>N2B705_9HELI</name>
<sequence length="121" mass="14208">MSRIATKILFDKDTRGLEPKNKRYRVVLGNPSELILFVNPSDVKSFALRICNNGREKHIPLNRFRQGIYIVAEARKEACEKLKIVQSGGELNTQKYLFKNLRIAKSRLWYIRKPFCIPHYQ</sequence>
<accession>N2B705</accession>
<dbReference type="PATRIC" id="fig|1235804.3.peg.2211"/>
<organism evidence="1 2">
    <name type="scientific">Helicobacter bilis WiWa</name>
    <dbReference type="NCBI Taxonomy" id="1235804"/>
    <lineage>
        <taxon>Bacteria</taxon>
        <taxon>Pseudomonadati</taxon>
        <taxon>Campylobacterota</taxon>
        <taxon>Epsilonproteobacteria</taxon>
        <taxon>Campylobacterales</taxon>
        <taxon>Helicobacteraceae</taxon>
        <taxon>Helicobacter</taxon>
    </lineage>
</organism>
<gene>
    <name evidence="1" type="ORF">C826_02016</name>
</gene>
<evidence type="ECO:0008006" key="3">
    <source>
        <dbReference type="Google" id="ProtNLM"/>
    </source>
</evidence>